<name>A0ABY6D7K3_9RHOB</name>
<dbReference type="RefSeq" id="WP_263047144.1">
    <property type="nucleotide sequence ID" value="NZ_CP106738.1"/>
</dbReference>
<evidence type="ECO:0000313" key="2">
    <source>
        <dbReference type="Proteomes" id="UP001064087"/>
    </source>
</evidence>
<keyword evidence="2" id="KW-1185">Reference proteome</keyword>
<proteinExistence type="predicted"/>
<evidence type="ECO:0008006" key="3">
    <source>
        <dbReference type="Google" id="ProtNLM"/>
    </source>
</evidence>
<sequence>MALTLLHTADIHRATFDTLRDRIAPNATLHHKVRPDWLARAQNGIDASLEVEITAAVSVASGSVLCTCTTLGPTAAKAGAMVIDAPMMQAAAERGGTILMAYCLPSTRAPSLAALEAAIAKSANFARAHPLLIGGAWPLFEAGNGTGFAIRIAEAITQEAAEITNLGSIVLAQASMLPAAPLLGGLGAPVLTSPELALRAALNC</sequence>
<dbReference type="EMBL" id="CP106738">
    <property type="protein sequence ID" value="UXX82124.1"/>
    <property type="molecule type" value="Genomic_DNA"/>
</dbReference>
<dbReference type="Proteomes" id="UP001064087">
    <property type="component" value="Chromosome"/>
</dbReference>
<protein>
    <recommendedName>
        <fullName evidence="3">Asp/Glu/Hydantoin racemase</fullName>
    </recommendedName>
</protein>
<reference evidence="1" key="1">
    <citation type="submission" date="2022-10" db="EMBL/GenBank/DDBJ databases">
        <title>Roseovarius pelagicus sp. nov., isolated from Arctic seawater.</title>
        <authorList>
            <person name="Hong Y.W."/>
            <person name="Hwang C.Y."/>
        </authorList>
    </citation>
    <scope>NUCLEOTIDE SEQUENCE</scope>
    <source>
        <strain evidence="1">HL-MP18</strain>
    </source>
</reference>
<accession>A0ABY6D7K3</accession>
<evidence type="ECO:0000313" key="1">
    <source>
        <dbReference type="EMBL" id="UXX82124.1"/>
    </source>
</evidence>
<gene>
    <name evidence="1" type="ORF">N7U68_13545</name>
</gene>
<organism evidence="1 2">
    <name type="scientific">Roseovarius pelagicus</name>
    <dbReference type="NCBI Taxonomy" id="2980108"/>
    <lineage>
        <taxon>Bacteria</taxon>
        <taxon>Pseudomonadati</taxon>
        <taxon>Pseudomonadota</taxon>
        <taxon>Alphaproteobacteria</taxon>
        <taxon>Rhodobacterales</taxon>
        <taxon>Roseobacteraceae</taxon>
        <taxon>Roseovarius</taxon>
    </lineage>
</organism>